<dbReference type="Proteomes" id="UP000886758">
    <property type="component" value="Unassembled WGS sequence"/>
</dbReference>
<feature type="binding site" evidence="7 9">
    <location>
        <begin position="98"/>
        <end position="99"/>
    </location>
    <ligand>
        <name>substrate</name>
    </ligand>
</feature>
<dbReference type="EC" id="4.2.1.10" evidence="5 7"/>
<evidence type="ECO:0000256" key="2">
    <source>
        <dbReference type="ARBA" id="ARBA00004902"/>
    </source>
</evidence>
<dbReference type="SUPFAM" id="SSF52304">
    <property type="entry name" value="Type II 3-dehydroquinate dehydratase"/>
    <property type="match status" value="1"/>
</dbReference>
<evidence type="ECO:0000313" key="11">
    <source>
        <dbReference type="EMBL" id="HIT49721.1"/>
    </source>
</evidence>
<evidence type="ECO:0000256" key="4">
    <source>
        <dbReference type="ARBA" id="ARBA00011193"/>
    </source>
</evidence>
<dbReference type="Pfam" id="PF01220">
    <property type="entry name" value="DHquinase_II"/>
    <property type="match status" value="1"/>
</dbReference>
<evidence type="ECO:0000256" key="9">
    <source>
        <dbReference type="PIRSR" id="PIRSR001399-2"/>
    </source>
</evidence>
<keyword evidence="6 7" id="KW-0456">Lyase</keyword>
<reference evidence="11" key="2">
    <citation type="journal article" date="2021" name="PeerJ">
        <title>Extensive microbial diversity within the chicken gut microbiome revealed by metagenomics and culture.</title>
        <authorList>
            <person name="Gilroy R."/>
            <person name="Ravi A."/>
            <person name="Getino M."/>
            <person name="Pursley I."/>
            <person name="Horton D.L."/>
            <person name="Alikhan N.F."/>
            <person name="Baker D."/>
            <person name="Gharbi K."/>
            <person name="Hall N."/>
            <person name="Watson M."/>
            <person name="Adriaenssens E.M."/>
            <person name="Foster-Nyarko E."/>
            <person name="Jarju S."/>
            <person name="Secka A."/>
            <person name="Antonio M."/>
            <person name="Oren A."/>
            <person name="Chaudhuri R.R."/>
            <person name="La Ragione R."/>
            <person name="Hildebrand F."/>
            <person name="Pallen M.J."/>
        </authorList>
    </citation>
    <scope>NUCLEOTIDE SEQUENCE</scope>
    <source>
        <strain evidence="11">ChiW17-6978</strain>
    </source>
</reference>
<comment type="pathway">
    <text evidence="2 7">Metabolic intermediate biosynthesis; chorismate biosynthesis; chorismate from D-erythrose 4-phosphate and phosphoenolpyruvate: step 3/7.</text>
</comment>
<comment type="catalytic activity">
    <reaction evidence="1 7">
        <text>3-dehydroquinate = 3-dehydroshikimate + H2O</text>
        <dbReference type="Rhea" id="RHEA:21096"/>
        <dbReference type="ChEBI" id="CHEBI:15377"/>
        <dbReference type="ChEBI" id="CHEBI:16630"/>
        <dbReference type="ChEBI" id="CHEBI:32364"/>
        <dbReference type="EC" id="4.2.1.10"/>
    </reaction>
</comment>
<evidence type="ECO:0000256" key="7">
    <source>
        <dbReference type="HAMAP-Rule" id="MF_00169"/>
    </source>
</evidence>
<comment type="similarity">
    <text evidence="3 7">Belongs to the type-II 3-dehydroquinase family.</text>
</comment>
<dbReference type="GO" id="GO:0009073">
    <property type="term" value="P:aromatic amino acid family biosynthetic process"/>
    <property type="evidence" value="ECO:0007669"/>
    <property type="project" value="UniProtKB-KW"/>
</dbReference>
<feature type="binding site" evidence="7 9">
    <location>
        <position position="108"/>
    </location>
    <ligand>
        <name>substrate</name>
    </ligand>
</feature>
<reference evidence="11" key="1">
    <citation type="submission" date="2020-10" db="EMBL/GenBank/DDBJ databases">
        <authorList>
            <person name="Gilroy R."/>
        </authorList>
    </citation>
    <scope>NUCLEOTIDE SEQUENCE</scope>
    <source>
        <strain evidence="11">ChiW17-6978</strain>
    </source>
</reference>
<dbReference type="GO" id="GO:0003855">
    <property type="term" value="F:3-dehydroquinate dehydratase activity"/>
    <property type="evidence" value="ECO:0007669"/>
    <property type="project" value="UniProtKB-UniRule"/>
</dbReference>
<keyword evidence="7" id="KW-0057">Aromatic amino acid biosynthesis</keyword>
<dbReference type="EMBL" id="DVLF01000055">
    <property type="protein sequence ID" value="HIT49721.1"/>
    <property type="molecule type" value="Genomic_DNA"/>
</dbReference>
<feature type="binding site" evidence="7 9">
    <location>
        <position position="71"/>
    </location>
    <ligand>
        <name>substrate</name>
    </ligand>
</feature>
<evidence type="ECO:0000256" key="8">
    <source>
        <dbReference type="PIRSR" id="PIRSR001399-1"/>
    </source>
</evidence>
<accession>A0A9D1GS28</accession>
<comment type="subunit">
    <text evidence="4 7">Homododecamer.</text>
</comment>
<evidence type="ECO:0000256" key="5">
    <source>
        <dbReference type="ARBA" id="ARBA00012060"/>
    </source>
</evidence>
<feature type="site" description="Transition state stabilizer" evidence="7 10">
    <location>
        <position position="18"/>
    </location>
</feature>
<dbReference type="AlphaFoldDB" id="A0A9D1GS28"/>
<dbReference type="GO" id="GO:0008652">
    <property type="term" value="P:amino acid biosynthetic process"/>
    <property type="evidence" value="ECO:0007669"/>
    <property type="project" value="UniProtKB-KW"/>
</dbReference>
<dbReference type="Gene3D" id="3.40.50.9100">
    <property type="entry name" value="Dehydroquinase, class II"/>
    <property type="match status" value="1"/>
</dbReference>
<evidence type="ECO:0000256" key="3">
    <source>
        <dbReference type="ARBA" id="ARBA00011037"/>
    </source>
</evidence>
<evidence type="ECO:0000256" key="6">
    <source>
        <dbReference type="ARBA" id="ARBA00023239"/>
    </source>
</evidence>
<dbReference type="InterPro" id="IPR036441">
    <property type="entry name" value="DHquinase_II_sf"/>
</dbReference>
<keyword evidence="7" id="KW-0028">Amino-acid biosynthesis</keyword>
<dbReference type="NCBIfam" id="NF003807">
    <property type="entry name" value="PRK05395.1-4"/>
    <property type="match status" value="1"/>
</dbReference>
<comment type="caution">
    <text evidence="11">The sequence shown here is derived from an EMBL/GenBank/DDBJ whole genome shotgun (WGS) entry which is preliminary data.</text>
</comment>
<gene>
    <name evidence="7" type="primary">aroQ</name>
    <name evidence="11" type="ORF">IAD46_01710</name>
</gene>
<dbReference type="NCBIfam" id="NF003805">
    <property type="entry name" value="PRK05395.1-2"/>
    <property type="match status" value="1"/>
</dbReference>
<comment type="function">
    <text evidence="7">Catalyzes a trans-dehydration via an enolate intermediate.</text>
</comment>
<dbReference type="PANTHER" id="PTHR21272:SF3">
    <property type="entry name" value="CATABOLIC 3-DEHYDROQUINASE"/>
    <property type="match status" value="1"/>
</dbReference>
<organism evidence="11 12">
    <name type="scientific">Candidatus Pelethenecus faecipullorum</name>
    <dbReference type="NCBI Taxonomy" id="2840900"/>
    <lineage>
        <taxon>Bacteria</taxon>
        <taxon>Bacillati</taxon>
        <taxon>Mycoplasmatota</taxon>
        <taxon>Mollicutes</taxon>
        <taxon>Candidatus Pelethenecus</taxon>
    </lineage>
</organism>
<dbReference type="HAMAP" id="MF_00169">
    <property type="entry name" value="AroQ"/>
    <property type="match status" value="1"/>
</dbReference>
<feature type="binding site" evidence="7 9">
    <location>
        <position position="77"/>
    </location>
    <ligand>
        <name>substrate</name>
    </ligand>
</feature>
<feature type="active site" description="Proton donor" evidence="7 8">
    <location>
        <position position="97"/>
    </location>
</feature>
<dbReference type="GO" id="GO:0019631">
    <property type="term" value="P:quinate catabolic process"/>
    <property type="evidence" value="ECO:0007669"/>
    <property type="project" value="TreeGrafter"/>
</dbReference>
<protein>
    <recommendedName>
        <fullName evidence="5 7">3-dehydroquinate dehydratase</fullName>
        <shortName evidence="7">3-dehydroquinase</shortName>
        <ecNumber evidence="5 7">4.2.1.10</ecNumber>
    </recommendedName>
    <alternativeName>
        <fullName evidence="7">Type II DHQase</fullName>
    </alternativeName>
</protein>
<dbReference type="PIRSF" id="PIRSF001399">
    <property type="entry name" value="DHquinase_II"/>
    <property type="match status" value="1"/>
</dbReference>
<evidence type="ECO:0000313" key="12">
    <source>
        <dbReference type="Proteomes" id="UP000886758"/>
    </source>
</evidence>
<sequence length="140" mass="16132">MKKILVLNGPNLNMLGKRPKNYYGSLSLEQINHLIQTQAEGFEVSFYQSNHEGDLVEKIQQSLDFYAIILNPAAFTHTSVALRDALELFEGHKIEVHLSSVDEREGFRKINYIRDLCEICFSGKKHQSYLDAIEYLKNLK</sequence>
<proteinExistence type="inferred from homology"/>
<feature type="active site" description="Proton acceptor" evidence="7 8">
    <location>
        <position position="23"/>
    </location>
</feature>
<evidence type="ECO:0000256" key="1">
    <source>
        <dbReference type="ARBA" id="ARBA00001864"/>
    </source>
</evidence>
<feature type="binding site" evidence="7 9">
    <location>
        <position position="84"/>
    </location>
    <ligand>
        <name>substrate</name>
    </ligand>
</feature>
<dbReference type="InterPro" id="IPR001874">
    <property type="entry name" value="DHquinase_II"/>
</dbReference>
<evidence type="ECO:0000256" key="10">
    <source>
        <dbReference type="PIRSR" id="PIRSR001399-3"/>
    </source>
</evidence>
<dbReference type="CDD" id="cd00466">
    <property type="entry name" value="DHQase_II"/>
    <property type="match status" value="1"/>
</dbReference>
<name>A0A9D1GS28_9MOLU</name>
<dbReference type="PANTHER" id="PTHR21272">
    <property type="entry name" value="CATABOLIC 3-DEHYDROQUINASE"/>
    <property type="match status" value="1"/>
</dbReference>
<dbReference type="GO" id="GO:0009423">
    <property type="term" value="P:chorismate biosynthetic process"/>
    <property type="evidence" value="ECO:0007669"/>
    <property type="project" value="UniProtKB-UniRule"/>
</dbReference>